<organism evidence="2 3">
    <name type="scientific">Candidatus Methanofastidiosum methylothiophilum</name>
    <dbReference type="NCBI Taxonomy" id="1705564"/>
    <lineage>
        <taxon>Archaea</taxon>
        <taxon>Methanobacteriati</taxon>
        <taxon>Methanobacteriota</taxon>
        <taxon>Stenosarchaea group</taxon>
        <taxon>Candidatus Methanofastidiosia</taxon>
        <taxon>Candidatus Methanofastidiosales</taxon>
        <taxon>Candidatus Methanofastidiosaceae</taxon>
        <taxon>Candidatus Methanofastidiosum</taxon>
    </lineage>
</organism>
<reference evidence="2 3" key="1">
    <citation type="journal article" date="2016" name="ISME J.">
        <title>Chasing the elusive Euryarchaeota class WSA2: genomes reveal a uniquely fastidious methyl-reducing methanogen.</title>
        <authorList>
            <person name="Nobu M.K."/>
            <person name="Narihiro T."/>
            <person name="Kuroda K."/>
            <person name="Mei R."/>
            <person name="Liu W.T."/>
        </authorList>
    </citation>
    <scope>NUCLEOTIDE SEQUENCE [LARGE SCALE GENOMIC DNA]</scope>
    <source>
        <strain evidence="2">U1lsi0528_Bin089</strain>
    </source>
</reference>
<dbReference type="PANTHER" id="PTHR35090:SF1">
    <property type="entry name" value="SLR0144 PROTEIN"/>
    <property type="match status" value="1"/>
</dbReference>
<dbReference type="InterPro" id="IPR004096">
    <property type="entry name" value="V4R"/>
</dbReference>
<feature type="domain" description="4-vinyl reductase 4VR" evidence="1">
    <location>
        <begin position="140"/>
        <end position="201"/>
    </location>
</feature>
<dbReference type="SUPFAM" id="SSF111126">
    <property type="entry name" value="Ligand-binding domain in the NO signalling and Golgi transport"/>
    <property type="match status" value="1"/>
</dbReference>
<dbReference type="Pfam" id="PF02830">
    <property type="entry name" value="V4R"/>
    <property type="match status" value="1"/>
</dbReference>
<dbReference type="SMART" id="SM00989">
    <property type="entry name" value="V4R"/>
    <property type="match status" value="1"/>
</dbReference>
<gene>
    <name evidence="2" type="ORF">AMQ74_00326</name>
</gene>
<protein>
    <submittedName>
        <fullName evidence="2">V4R domain protein</fullName>
    </submittedName>
</protein>
<dbReference type="AlphaFoldDB" id="A0A150J901"/>
<dbReference type="InterPro" id="IPR024096">
    <property type="entry name" value="NO_sig/Golgi_transp_ligand-bd"/>
</dbReference>
<sequence length="204" mass="23123">MMVEHGVPGSLLNIIFKSVEEYMGEKGLRMLLTQAKMTEFLENPPPDVDTPVLETERLKNAIGVVINLFGEKAARPLLLRWGKLSFEYAIDKKPALFGLAGFVTKFMGDEEKIRFILKKSLKEAENFYGAPHFLTETPDSFNVEIKNCFYCGNVKSDQCVCWVTIGFWKSMLKWATGKDYDVHETECMAMGAESCKYVLPKKAI</sequence>
<name>A0A150J901_9EURY</name>
<accession>A0A150J901</accession>
<comment type="caution">
    <text evidence="2">The sequence shown here is derived from an EMBL/GenBank/DDBJ whole genome shotgun (WGS) entry which is preliminary data.</text>
</comment>
<dbReference type="Gene3D" id="3.30.1380.20">
    <property type="entry name" value="Trafficking protein particle complex subunit 3"/>
    <property type="match status" value="1"/>
</dbReference>
<evidence type="ECO:0000313" key="3">
    <source>
        <dbReference type="Proteomes" id="UP000075578"/>
    </source>
</evidence>
<dbReference type="Proteomes" id="UP000075578">
    <property type="component" value="Unassembled WGS sequence"/>
</dbReference>
<evidence type="ECO:0000259" key="1">
    <source>
        <dbReference type="SMART" id="SM00989"/>
    </source>
</evidence>
<dbReference type="EMBL" id="LNGD01000010">
    <property type="protein sequence ID" value="KYC53707.1"/>
    <property type="molecule type" value="Genomic_DNA"/>
</dbReference>
<evidence type="ECO:0000313" key="2">
    <source>
        <dbReference type="EMBL" id="KYC53707.1"/>
    </source>
</evidence>
<proteinExistence type="predicted"/>
<dbReference type="PANTHER" id="PTHR35090">
    <property type="entry name" value="DNA-DIRECTED RNA POLYMERASE SUBUNIT I"/>
    <property type="match status" value="1"/>
</dbReference>